<proteinExistence type="predicted"/>
<name>A0A6I9Q9E4_ELAGV</name>
<keyword evidence="2" id="KW-1185">Reference proteome</keyword>
<accession>A0A6I9Q9E4</accession>
<evidence type="ECO:0000313" key="3">
    <source>
        <dbReference type="RefSeq" id="XP_010905010.1"/>
    </source>
</evidence>
<gene>
    <name evidence="3" type="primary">LOC105032300</name>
</gene>
<reference evidence="3" key="1">
    <citation type="submission" date="2025-08" db="UniProtKB">
        <authorList>
            <consortium name="RefSeq"/>
        </authorList>
    </citation>
    <scope>IDENTIFICATION</scope>
</reference>
<dbReference type="Proteomes" id="UP000504607">
    <property type="component" value="Unplaced"/>
</dbReference>
<feature type="region of interest" description="Disordered" evidence="1">
    <location>
        <begin position="67"/>
        <end position="124"/>
    </location>
</feature>
<dbReference type="InParanoid" id="A0A6I9Q9E4"/>
<dbReference type="AlphaFoldDB" id="A0A6I9Q9E4"/>
<feature type="compositionally biased region" description="Gly residues" evidence="1">
    <location>
        <begin position="108"/>
        <end position="124"/>
    </location>
</feature>
<evidence type="ECO:0000313" key="2">
    <source>
        <dbReference type="Proteomes" id="UP000504607"/>
    </source>
</evidence>
<feature type="compositionally biased region" description="Gly residues" evidence="1">
    <location>
        <begin position="80"/>
        <end position="93"/>
    </location>
</feature>
<evidence type="ECO:0000256" key="1">
    <source>
        <dbReference type="SAM" id="MobiDB-lite"/>
    </source>
</evidence>
<protein>
    <submittedName>
        <fullName evidence="3">Uncharacterized protein LOC105032300</fullName>
    </submittedName>
</protein>
<dbReference type="RefSeq" id="XP_010905010.1">
    <property type="nucleotide sequence ID" value="XM_010906708.1"/>
</dbReference>
<organism evidence="2 3">
    <name type="scientific">Elaeis guineensis var. tenera</name>
    <name type="common">Oil palm</name>
    <dbReference type="NCBI Taxonomy" id="51953"/>
    <lineage>
        <taxon>Eukaryota</taxon>
        <taxon>Viridiplantae</taxon>
        <taxon>Streptophyta</taxon>
        <taxon>Embryophyta</taxon>
        <taxon>Tracheophyta</taxon>
        <taxon>Spermatophyta</taxon>
        <taxon>Magnoliopsida</taxon>
        <taxon>Liliopsida</taxon>
        <taxon>Arecaceae</taxon>
        <taxon>Arecoideae</taxon>
        <taxon>Cocoseae</taxon>
        <taxon>Elaeidinae</taxon>
        <taxon>Elaeis</taxon>
    </lineage>
</organism>
<sequence length="124" mass="12892">MQGLRCGLVQGLRHEGIARGWNIGLGTWPREGGAGWGQWFLLFGEVEANKVGAAAGMVEAWALGPRDVEAQGRRNHREGGAGGDRQKGGIGKGGKCHTGSEPWDARAQGGGTTGKEASGRGGWD</sequence>